<dbReference type="SMART" id="SM00347">
    <property type="entry name" value="HTH_MARR"/>
    <property type="match status" value="1"/>
</dbReference>
<dbReference type="InterPro" id="IPR036388">
    <property type="entry name" value="WH-like_DNA-bd_sf"/>
</dbReference>
<keyword evidence="1" id="KW-0805">Transcription regulation</keyword>
<protein>
    <submittedName>
        <fullName evidence="5">MarR family winged helix-turn-helix transcriptional regulator</fullName>
    </submittedName>
</protein>
<dbReference type="Proteomes" id="UP001559025">
    <property type="component" value="Unassembled WGS sequence"/>
</dbReference>
<evidence type="ECO:0000256" key="1">
    <source>
        <dbReference type="ARBA" id="ARBA00023015"/>
    </source>
</evidence>
<name>A0ABV3WWV4_9HYPH</name>
<dbReference type="PROSITE" id="PS50995">
    <property type="entry name" value="HTH_MARR_2"/>
    <property type="match status" value="1"/>
</dbReference>
<accession>A0ABV3WWV4</accession>
<dbReference type="Gene3D" id="1.10.10.10">
    <property type="entry name" value="Winged helix-like DNA-binding domain superfamily/Winged helix DNA-binding domain"/>
    <property type="match status" value="1"/>
</dbReference>
<dbReference type="Pfam" id="PF12802">
    <property type="entry name" value="MarR_2"/>
    <property type="match status" value="1"/>
</dbReference>
<comment type="caution">
    <text evidence="5">The sequence shown here is derived from an EMBL/GenBank/DDBJ whole genome shotgun (WGS) entry which is preliminary data.</text>
</comment>
<dbReference type="PANTHER" id="PTHR42756:SF1">
    <property type="entry name" value="TRANSCRIPTIONAL REPRESSOR OF EMRAB OPERON"/>
    <property type="match status" value="1"/>
</dbReference>
<dbReference type="InterPro" id="IPR000835">
    <property type="entry name" value="HTH_MarR-typ"/>
</dbReference>
<evidence type="ECO:0000259" key="4">
    <source>
        <dbReference type="PROSITE" id="PS50995"/>
    </source>
</evidence>
<dbReference type="PRINTS" id="PR00598">
    <property type="entry name" value="HTHMARR"/>
</dbReference>
<evidence type="ECO:0000313" key="5">
    <source>
        <dbReference type="EMBL" id="MEX4009136.1"/>
    </source>
</evidence>
<sequence>MQKRFERTRSSGYMTNWAARLFARAIDRRLKQFGVSSGQMPVFFALGDGAALSQKALAAIASIEQPTMAATLSRMERDGMIERRPDPRDGRSQLVALTPEAMEKALKVKEAGMSVNAVALADLTETEREQFLELLGKVITSLEKMLED</sequence>
<evidence type="ECO:0000256" key="3">
    <source>
        <dbReference type="ARBA" id="ARBA00023163"/>
    </source>
</evidence>
<dbReference type="SUPFAM" id="SSF46785">
    <property type="entry name" value="Winged helix' DNA-binding domain"/>
    <property type="match status" value="1"/>
</dbReference>
<dbReference type="PANTHER" id="PTHR42756">
    <property type="entry name" value="TRANSCRIPTIONAL REGULATOR, MARR"/>
    <property type="match status" value="1"/>
</dbReference>
<reference evidence="5 6" key="1">
    <citation type="submission" date="2024-01" db="EMBL/GenBank/DDBJ databases">
        <title>New evidence supports the origin of RcGTA from prophage.</title>
        <authorList>
            <person name="Xu Y."/>
            <person name="Liu B."/>
            <person name="Chen F."/>
        </authorList>
    </citation>
    <scope>NUCLEOTIDE SEQUENCE [LARGE SCALE GENOMIC DNA]</scope>
    <source>
        <strain evidence="5 6">CBW1107-2</strain>
    </source>
</reference>
<evidence type="ECO:0000256" key="2">
    <source>
        <dbReference type="ARBA" id="ARBA00023125"/>
    </source>
</evidence>
<keyword evidence="3" id="KW-0804">Transcription</keyword>
<organism evidence="5 6">
    <name type="scientific">Neoaquamicrobium sediminum</name>
    <dbReference type="NCBI Taxonomy" id="1849104"/>
    <lineage>
        <taxon>Bacteria</taxon>
        <taxon>Pseudomonadati</taxon>
        <taxon>Pseudomonadota</taxon>
        <taxon>Alphaproteobacteria</taxon>
        <taxon>Hyphomicrobiales</taxon>
        <taxon>Phyllobacteriaceae</taxon>
        <taxon>Neoaquamicrobium</taxon>
    </lineage>
</organism>
<proteinExistence type="predicted"/>
<feature type="domain" description="HTH marR-type" evidence="4">
    <location>
        <begin position="1"/>
        <end position="140"/>
    </location>
</feature>
<dbReference type="RefSeq" id="WP_368804100.1">
    <property type="nucleotide sequence ID" value="NZ_JAZHFV010000006.1"/>
</dbReference>
<dbReference type="EMBL" id="JAZHFV010000006">
    <property type="protein sequence ID" value="MEX4009136.1"/>
    <property type="molecule type" value="Genomic_DNA"/>
</dbReference>
<keyword evidence="2" id="KW-0238">DNA-binding</keyword>
<evidence type="ECO:0000313" key="6">
    <source>
        <dbReference type="Proteomes" id="UP001559025"/>
    </source>
</evidence>
<dbReference type="InterPro" id="IPR036390">
    <property type="entry name" value="WH_DNA-bd_sf"/>
</dbReference>
<keyword evidence="6" id="KW-1185">Reference proteome</keyword>
<gene>
    <name evidence="5" type="ORF">V1479_17630</name>
</gene>